<comment type="caution">
    <text evidence="8">The sequence shown here is derived from an EMBL/GenBank/DDBJ whole genome shotgun (WGS) entry which is preliminary data.</text>
</comment>
<protein>
    <recommendedName>
        <fullName evidence="10">Trafficking protein particle complex subunit 11 domain-containing protein</fullName>
    </recommendedName>
</protein>
<evidence type="ECO:0008006" key="10">
    <source>
        <dbReference type="Google" id="ProtNLM"/>
    </source>
</evidence>
<evidence type="ECO:0000313" key="9">
    <source>
        <dbReference type="Proteomes" id="UP000095149"/>
    </source>
</evidence>
<gene>
    <name evidence="8" type="ORF">I350_08087</name>
</gene>
<evidence type="ECO:0000256" key="1">
    <source>
        <dbReference type="ARBA" id="ARBA00004555"/>
    </source>
</evidence>
<dbReference type="AlphaFoldDB" id="A0A1E3J8C3"/>
<dbReference type="OrthoDB" id="10256906at2759"/>
<accession>A0A1E3J8C3</accession>
<dbReference type="Pfam" id="PF23036">
    <property type="entry name" value="TRAPPC10_1st"/>
    <property type="match status" value="1"/>
</dbReference>
<name>A0A1E3J8C3_9TREE</name>
<dbReference type="PANTHER" id="PTHR13251:SF3">
    <property type="entry name" value="TRAFFICKING PROTEIN PARTICLE COMPLEX SUBUNIT 10"/>
    <property type="match status" value="1"/>
</dbReference>
<dbReference type="GO" id="GO:1990071">
    <property type="term" value="C:TRAPPII protein complex"/>
    <property type="evidence" value="ECO:0007669"/>
    <property type="project" value="InterPro"/>
</dbReference>
<dbReference type="Pfam" id="PF12584">
    <property type="entry name" value="TRAPPC10"/>
    <property type="match status" value="1"/>
</dbReference>
<evidence type="ECO:0000256" key="2">
    <source>
        <dbReference type="ARBA" id="ARBA00022448"/>
    </source>
</evidence>
<feature type="domain" description="DUF7077" evidence="7">
    <location>
        <begin position="702"/>
        <end position="818"/>
    </location>
</feature>
<evidence type="ECO:0000259" key="7">
    <source>
        <dbReference type="Pfam" id="PF23274"/>
    </source>
</evidence>
<organism evidence="8 9">
    <name type="scientific">Cryptococcus amylolentus CBS 6273</name>
    <dbReference type="NCBI Taxonomy" id="1296118"/>
    <lineage>
        <taxon>Eukaryota</taxon>
        <taxon>Fungi</taxon>
        <taxon>Dikarya</taxon>
        <taxon>Basidiomycota</taxon>
        <taxon>Agaricomycotina</taxon>
        <taxon>Tremellomycetes</taxon>
        <taxon>Tremellales</taxon>
        <taxon>Cryptococcaceae</taxon>
        <taxon>Cryptococcus</taxon>
    </lineage>
</organism>
<dbReference type="Pfam" id="PF23274">
    <property type="entry name" value="DUF7077"/>
    <property type="match status" value="1"/>
</dbReference>
<dbReference type="InterPro" id="IPR045126">
    <property type="entry name" value="TRAPPC10/Trs130"/>
</dbReference>
<dbReference type="PANTHER" id="PTHR13251">
    <property type="entry name" value="EPILEPSY HOLOPROSENCEPHALY CANDIDATE 1/TMEM1"/>
    <property type="match status" value="1"/>
</dbReference>
<dbReference type="GO" id="GO:0005829">
    <property type="term" value="C:cytosol"/>
    <property type="evidence" value="ECO:0007669"/>
    <property type="project" value="GOC"/>
</dbReference>
<proteinExistence type="predicted"/>
<dbReference type="EMBL" id="MEKH01000014">
    <property type="protein sequence ID" value="ODN97107.1"/>
    <property type="molecule type" value="Genomic_DNA"/>
</dbReference>
<dbReference type="Proteomes" id="UP000095149">
    <property type="component" value="Unassembled WGS sequence"/>
</dbReference>
<sequence length="1176" mass="130904">MAPPAIITYSLHPTPTTPSHASHILRSAIEGIRAHLPLRNLHWKSSSRTSLRTIQEVDINLIDLGEASSIRDNNGSVLDAPLVNLCLVVCEDADVYKNQTRNFIRDWLSLLAARRTPHAPLIVLVNPPNIAEKTGKNVWGKDKGVLGKLKADFNIGKRDRCVQLNLPPPGISDPAAWPELINKLKESFVSAFDSAILEREDEVKRGEAQRVVVGWNFCTWFLLKESLAQSFESVNLNEDSLIIYEELEAAFIQIVREQNLSWFGRLGATGSKDDSLPILDTQVKPYRDLLRSSSISIFDFRVYLFARQGILLGKLGRITEVAKRGQWFVASLAKRLRENEADLANHFIESWTYTACMDVVEKCDHWSCIDRPNGDYSGLTAYESARSELLDIARIQVERLGVSVGHLPNEYPFQQPAPPQQSRSGDVLFEDPSETSQPPSPVKSNRPELSNPILLPAIASQADFIPLYRDLTIQAIEAYEKCNKRASAIRPKTDLVAVSLLNQDFEETYDLSRALAKECVDLRVWDPVLRYALRSALKAHDHLGKARDRSWGDLAVAYMRVCSGEKEGTEELRVVVDGLQKSQASWDVEGHKAFSLRVKGDETTLDGDEITLDADVTNSLDMSIEITEISIDLVNAAGESISFSVEGYVLEPGVNHIRLTSSTSTQGIYILQSATITLGQVNFVYYKAVEGSTFKVRRDETGVSARLRMPHDIKLDSDSMVVLEITSGKSDMQEVLLSLRSLNGEIRYMLGAATREGKRLDLNDQGEIVVGAIAIEEVVEIIIPYSGVPQGDSAQAYIALEYEANGKLREWVDTQKVNMSLPLTVNVQDFFRPQLQVPTLVHLLSHFTISSEETDSLRVQSVELKASEESEYAVEACRKEWNETIVVNPGQPLSCLFKIRRKESGDPSVALRMVIKYRNIEQEIRHSVAAAIRTLPPVSRAPVGRKIRPLLSVSSNWKAYLVGEPLSQLLRPALEDDIPDVESFCRALDAVEQPVWRSLEIPVDVPQRRLLTSIRITPRSTSGRGLIYQGQPLAMVISLSTSPLWMGLPTFLSDEEKNQKLVFDVQVNADDWLVLGKKKGCYTADPGKDEEQEVMLLPLRSGTLFLPTVSVQPLDTLTPPDASDKSQARSQVLCESFVENAAEVVRVLSAQKEVTALVPAALPAGIPARDWEDDHL</sequence>
<keyword evidence="3" id="KW-0333">Golgi apparatus</keyword>
<comment type="subcellular location">
    <subcellularLocation>
        <location evidence="1">Golgi apparatus</location>
    </subcellularLocation>
</comment>
<dbReference type="InterPro" id="IPR055505">
    <property type="entry name" value="DUF7077"/>
</dbReference>
<evidence type="ECO:0000313" key="8">
    <source>
        <dbReference type="EMBL" id="ODN97107.1"/>
    </source>
</evidence>
<reference evidence="8 9" key="1">
    <citation type="submission" date="2016-06" db="EMBL/GenBank/DDBJ databases">
        <title>Evolution of pathogenesis and genome organization in the Tremellales.</title>
        <authorList>
            <person name="Cuomo C."/>
            <person name="Litvintseva A."/>
            <person name="Heitman J."/>
            <person name="Chen Y."/>
            <person name="Sun S."/>
            <person name="Springer D."/>
            <person name="Dromer F."/>
            <person name="Young S."/>
            <person name="Zeng Q."/>
            <person name="Chapman S."/>
            <person name="Gujja S."/>
            <person name="Saif S."/>
            <person name="Birren B."/>
        </authorList>
    </citation>
    <scope>NUCLEOTIDE SEQUENCE [LARGE SCALE GENOMIC DNA]</scope>
    <source>
        <strain evidence="8 9">CBS 6273</strain>
    </source>
</reference>
<dbReference type="GO" id="GO:0034498">
    <property type="term" value="P:early endosome to Golgi transport"/>
    <property type="evidence" value="ECO:0007669"/>
    <property type="project" value="TreeGrafter"/>
</dbReference>
<evidence type="ECO:0000259" key="6">
    <source>
        <dbReference type="Pfam" id="PF23036"/>
    </source>
</evidence>
<evidence type="ECO:0000256" key="3">
    <source>
        <dbReference type="ARBA" id="ARBA00023034"/>
    </source>
</evidence>
<feature type="domain" description="TRAPPC10/Trs130 C-terminal" evidence="5">
    <location>
        <begin position="1002"/>
        <end position="1148"/>
    </location>
</feature>
<evidence type="ECO:0000256" key="4">
    <source>
        <dbReference type="SAM" id="MobiDB-lite"/>
    </source>
</evidence>
<evidence type="ECO:0000259" key="5">
    <source>
        <dbReference type="Pfam" id="PF12584"/>
    </source>
</evidence>
<dbReference type="InterPro" id="IPR022233">
    <property type="entry name" value="TRAPPC10/Trs130_C"/>
</dbReference>
<dbReference type="GO" id="GO:0006891">
    <property type="term" value="P:intra-Golgi vesicle-mediated transport"/>
    <property type="evidence" value="ECO:0007669"/>
    <property type="project" value="TreeGrafter"/>
</dbReference>
<feature type="region of interest" description="Disordered" evidence="4">
    <location>
        <begin position="410"/>
        <end position="447"/>
    </location>
</feature>
<feature type="domain" description="TRAPPC10/Trs130 N-terminal" evidence="6">
    <location>
        <begin position="15"/>
        <end position="322"/>
    </location>
</feature>
<dbReference type="InterPro" id="IPR056913">
    <property type="entry name" value="TRAPPC10/Trs130_N"/>
</dbReference>
<keyword evidence="2" id="KW-0813">Transport</keyword>